<dbReference type="Proteomes" id="UP001241056">
    <property type="component" value="Unassembled WGS sequence"/>
</dbReference>
<feature type="transmembrane region" description="Helical" evidence="6">
    <location>
        <begin position="181"/>
        <end position="198"/>
    </location>
</feature>
<feature type="transmembrane region" description="Helical" evidence="6">
    <location>
        <begin position="210"/>
        <end position="228"/>
    </location>
</feature>
<keyword evidence="4 6" id="KW-1133">Transmembrane helix</keyword>
<accession>A0ABT7SPZ6</accession>
<keyword evidence="9" id="KW-1185">Reference proteome</keyword>
<feature type="transmembrane region" description="Helical" evidence="6">
    <location>
        <begin position="265"/>
        <end position="281"/>
    </location>
</feature>
<evidence type="ECO:0000256" key="4">
    <source>
        <dbReference type="ARBA" id="ARBA00022989"/>
    </source>
</evidence>
<reference evidence="8 9" key="1">
    <citation type="submission" date="2023-06" db="EMBL/GenBank/DDBJ databases">
        <title>Thiopseudomonas sp. CY1220 draft genome sequence.</title>
        <authorList>
            <person name="Zhao G."/>
            <person name="An M."/>
        </authorList>
    </citation>
    <scope>NUCLEOTIDE SEQUENCE [LARGE SCALE GENOMIC DNA]</scope>
    <source>
        <strain evidence="8 9">CY1220</strain>
    </source>
</reference>
<evidence type="ECO:0000259" key="7">
    <source>
        <dbReference type="Pfam" id="PF00892"/>
    </source>
</evidence>
<evidence type="ECO:0000313" key="9">
    <source>
        <dbReference type="Proteomes" id="UP001241056"/>
    </source>
</evidence>
<evidence type="ECO:0000256" key="3">
    <source>
        <dbReference type="ARBA" id="ARBA00022692"/>
    </source>
</evidence>
<dbReference type="EMBL" id="JAUCDY010000009">
    <property type="protein sequence ID" value="MDM7858266.1"/>
    <property type="molecule type" value="Genomic_DNA"/>
</dbReference>
<protein>
    <submittedName>
        <fullName evidence="8">DMT family transporter</fullName>
    </submittedName>
</protein>
<feature type="transmembrane region" description="Helical" evidence="6">
    <location>
        <begin position="91"/>
        <end position="112"/>
    </location>
</feature>
<dbReference type="InterPro" id="IPR037185">
    <property type="entry name" value="EmrE-like"/>
</dbReference>
<feature type="domain" description="EamA" evidence="7">
    <location>
        <begin position="3"/>
        <end position="135"/>
    </location>
</feature>
<feature type="transmembrane region" description="Helical" evidence="6">
    <location>
        <begin position="65"/>
        <end position="85"/>
    </location>
</feature>
<comment type="subcellular location">
    <subcellularLocation>
        <location evidence="1">Cell membrane</location>
        <topology evidence="1">Multi-pass membrane protein</topology>
    </subcellularLocation>
</comment>
<sequence length="289" mass="32045">MQYLFPLLAVFAWAGNTVITKMSATNIEPTEIGFYRWLFAWLLLTPFVLRPTLRNWWRIRPHLGKIFIMGSLGMAMFQSLMYFAAQYTSAANIGIIQALTPSTALVLAVIVLKQRLTTPAVIGAITAFIGVLLVVSNGEVLQLINRGVNRGDALMVVAVLSYALYSTLLKHWQIGISALQMLYLQMLAAIIVQLPLFLSQPKTGLNLDNLPLVLYACLAASMIAPLAWLHGVRLMGPSRIAIFFNLMPILSLFIAALTLGEQIEVYHWIGTAIILLGVFLAERWKDKTA</sequence>
<keyword evidence="2" id="KW-1003">Cell membrane</keyword>
<feature type="transmembrane region" description="Helical" evidence="6">
    <location>
        <begin position="119"/>
        <end position="141"/>
    </location>
</feature>
<feature type="transmembrane region" description="Helical" evidence="6">
    <location>
        <begin position="240"/>
        <end position="259"/>
    </location>
</feature>
<evidence type="ECO:0000256" key="5">
    <source>
        <dbReference type="ARBA" id="ARBA00023136"/>
    </source>
</evidence>
<keyword evidence="5 6" id="KW-0472">Membrane</keyword>
<evidence type="ECO:0000256" key="1">
    <source>
        <dbReference type="ARBA" id="ARBA00004651"/>
    </source>
</evidence>
<dbReference type="InterPro" id="IPR000620">
    <property type="entry name" value="EamA_dom"/>
</dbReference>
<dbReference type="PANTHER" id="PTHR32322:SF18">
    <property type="entry name" value="S-ADENOSYLMETHIONINE_S-ADENOSYLHOMOCYSTEINE TRANSPORTER"/>
    <property type="match status" value="1"/>
</dbReference>
<comment type="caution">
    <text evidence="8">The sequence shown here is derived from an EMBL/GenBank/DDBJ whole genome shotgun (WGS) entry which is preliminary data.</text>
</comment>
<dbReference type="PANTHER" id="PTHR32322">
    <property type="entry name" value="INNER MEMBRANE TRANSPORTER"/>
    <property type="match status" value="1"/>
</dbReference>
<gene>
    <name evidence="8" type="ORF">QEZ41_08235</name>
</gene>
<dbReference type="RefSeq" id="WP_289410949.1">
    <property type="nucleotide sequence ID" value="NZ_JAUCDY010000009.1"/>
</dbReference>
<name>A0ABT7SPZ6_9GAMM</name>
<evidence type="ECO:0000313" key="8">
    <source>
        <dbReference type="EMBL" id="MDM7858266.1"/>
    </source>
</evidence>
<organism evidence="8 9">
    <name type="scientific">Thiopseudomonas acetoxidans</name>
    <dbReference type="NCBI Taxonomy" id="3041622"/>
    <lineage>
        <taxon>Bacteria</taxon>
        <taxon>Pseudomonadati</taxon>
        <taxon>Pseudomonadota</taxon>
        <taxon>Gammaproteobacteria</taxon>
        <taxon>Pseudomonadales</taxon>
        <taxon>Pseudomonadaceae</taxon>
        <taxon>Thiopseudomonas</taxon>
    </lineage>
</organism>
<dbReference type="InterPro" id="IPR050638">
    <property type="entry name" value="AA-Vitamin_Transporters"/>
</dbReference>
<evidence type="ECO:0000256" key="6">
    <source>
        <dbReference type="SAM" id="Phobius"/>
    </source>
</evidence>
<dbReference type="Pfam" id="PF00892">
    <property type="entry name" value="EamA"/>
    <property type="match status" value="2"/>
</dbReference>
<evidence type="ECO:0000256" key="2">
    <source>
        <dbReference type="ARBA" id="ARBA00022475"/>
    </source>
</evidence>
<feature type="transmembrane region" description="Helical" evidence="6">
    <location>
        <begin position="34"/>
        <end position="53"/>
    </location>
</feature>
<proteinExistence type="predicted"/>
<dbReference type="SUPFAM" id="SSF103481">
    <property type="entry name" value="Multidrug resistance efflux transporter EmrE"/>
    <property type="match status" value="2"/>
</dbReference>
<keyword evidence="3 6" id="KW-0812">Transmembrane</keyword>
<feature type="domain" description="EamA" evidence="7">
    <location>
        <begin position="150"/>
        <end position="280"/>
    </location>
</feature>
<feature type="transmembrane region" description="Helical" evidence="6">
    <location>
        <begin position="153"/>
        <end position="169"/>
    </location>
</feature>